<keyword evidence="3" id="KW-0418">Kinase</keyword>
<reference evidence="3" key="1">
    <citation type="submission" date="2013-12" db="EMBL/GenBank/DDBJ databases">
        <title>A Varibaculum cambriense genome reconstructed from a premature infant gut community with otherwise low bacterial novelty that shifts toward anaerobic metabolism during the third week of life.</title>
        <authorList>
            <person name="Brown C.T."/>
            <person name="Sharon I."/>
            <person name="Thomas B.C."/>
            <person name="Castelle C.J."/>
            <person name="Morowitz M.J."/>
            <person name="Banfield J.F."/>
        </authorList>
    </citation>
    <scope>NUCLEOTIDE SEQUENCE</scope>
</reference>
<evidence type="ECO:0000313" key="3">
    <source>
        <dbReference type="EMBL" id="ETJ34969.1"/>
    </source>
</evidence>
<keyword evidence="1" id="KW-0597">Phosphoprotein</keyword>
<feature type="domain" description="Histidine kinase" evidence="2">
    <location>
        <begin position="1"/>
        <end position="101"/>
    </location>
</feature>
<sequence length="101" mass="11542">SIELIFDTNVEEKLMAFDKEVMKRILLNLISNAIKFGDKKQKIQIDLNSVDDYVFINVKDEGRGIPRNKLDVIFERFGQVDNSLSRECAVFCIILSTASTI</sequence>
<organism evidence="3">
    <name type="scientific">human gut metagenome</name>
    <dbReference type="NCBI Taxonomy" id="408170"/>
    <lineage>
        <taxon>unclassified sequences</taxon>
        <taxon>metagenomes</taxon>
        <taxon>organismal metagenomes</taxon>
    </lineage>
</organism>
<evidence type="ECO:0000259" key="2">
    <source>
        <dbReference type="PROSITE" id="PS50109"/>
    </source>
</evidence>
<gene>
    <name evidence="3" type="ORF">Q604_UNBC10621G0001</name>
</gene>
<dbReference type="Pfam" id="PF02518">
    <property type="entry name" value="HATPase_c"/>
    <property type="match status" value="1"/>
</dbReference>
<dbReference type="AlphaFoldDB" id="W1Y1H3"/>
<comment type="caution">
    <text evidence="3">The sequence shown here is derived from an EMBL/GenBank/DDBJ whole genome shotgun (WGS) entry which is preliminary data.</text>
</comment>
<dbReference type="GO" id="GO:0000155">
    <property type="term" value="F:phosphorelay sensor kinase activity"/>
    <property type="evidence" value="ECO:0007669"/>
    <property type="project" value="TreeGrafter"/>
</dbReference>
<accession>W1Y1H3</accession>
<dbReference type="Gene3D" id="3.30.565.10">
    <property type="entry name" value="Histidine kinase-like ATPase, C-terminal domain"/>
    <property type="match status" value="1"/>
</dbReference>
<evidence type="ECO:0000256" key="1">
    <source>
        <dbReference type="ARBA" id="ARBA00022553"/>
    </source>
</evidence>
<keyword evidence="3" id="KW-0808">Transferase</keyword>
<dbReference type="PANTHER" id="PTHR43547">
    <property type="entry name" value="TWO-COMPONENT HISTIDINE KINASE"/>
    <property type="match status" value="1"/>
</dbReference>
<dbReference type="InterPro" id="IPR003594">
    <property type="entry name" value="HATPase_dom"/>
</dbReference>
<dbReference type="SUPFAM" id="SSF55874">
    <property type="entry name" value="ATPase domain of HSP90 chaperone/DNA topoisomerase II/histidine kinase"/>
    <property type="match status" value="1"/>
</dbReference>
<dbReference type="PANTHER" id="PTHR43547:SF2">
    <property type="entry name" value="HYBRID SIGNAL TRANSDUCTION HISTIDINE KINASE C"/>
    <property type="match status" value="1"/>
</dbReference>
<feature type="non-terminal residue" evidence="3">
    <location>
        <position position="1"/>
    </location>
</feature>
<dbReference type="EMBL" id="AZMM01010621">
    <property type="protein sequence ID" value="ETJ34969.1"/>
    <property type="molecule type" value="Genomic_DNA"/>
</dbReference>
<dbReference type="InterPro" id="IPR036890">
    <property type="entry name" value="HATPase_C_sf"/>
</dbReference>
<dbReference type="SMART" id="SM00387">
    <property type="entry name" value="HATPase_c"/>
    <property type="match status" value="1"/>
</dbReference>
<dbReference type="InterPro" id="IPR005467">
    <property type="entry name" value="His_kinase_dom"/>
</dbReference>
<protein>
    <submittedName>
        <fullName evidence="3">Sensory transduction histidine kinase</fullName>
    </submittedName>
</protein>
<proteinExistence type="predicted"/>
<dbReference type="CDD" id="cd00075">
    <property type="entry name" value="HATPase"/>
    <property type="match status" value="1"/>
</dbReference>
<name>W1Y1H3_9ZZZZ</name>
<dbReference type="PROSITE" id="PS50109">
    <property type="entry name" value="HIS_KIN"/>
    <property type="match status" value="1"/>
</dbReference>
<feature type="non-terminal residue" evidence="3">
    <location>
        <position position="101"/>
    </location>
</feature>